<dbReference type="CDD" id="cd01189">
    <property type="entry name" value="INT_ICEBs1_C_like"/>
    <property type="match status" value="1"/>
</dbReference>
<dbReference type="AlphaFoldDB" id="J0NPI7"/>
<dbReference type="PANTHER" id="PTHR30629:SF2">
    <property type="entry name" value="PROPHAGE INTEGRASE INTS-RELATED"/>
    <property type="match status" value="1"/>
</dbReference>
<dbReference type="InterPro" id="IPR050808">
    <property type="entry name" value="Phage_Integrase"/>
</dbReference>
<keyword evidence="9" id="KW-1185">Reference proteome</keyword>
<dbReference type="InterPro" id="IPR011010">
    <property type="entry name" value="DNA_brk_join_enz"/>
</dbReference>
<dbReference type="eggNOG" id="COG0582">
    <property type="taxonomic scope" value="Bacteria"/>
</dbReference>
<evidence type="ECO:0000256" key="2">
    <source>
        <dbReference type="ARBA" id="ARBA00022908"/>
    </source>
</evidence>
<dbReference type="Proteomes" id="UP000002941">
    <property type="component" value="Unassembled WGS sequence"/>
</dbReference>
<evidence type="ECO:0000313" key="9">
    <source>
        <dbReference type="Proteomes" id="UP000002941"/>
    </source>
</evidence>
<dbReference type="InterPro" id="IPR013762">
    <property type="entry name" value="Integrase-like_cat_sf"/>
</dbReference>
<accession>J0NPI7</accession>
<evidence type="ECO:0000256" key="4">
    <source>
        <dbReference type="ARBA" id="ARBA00023172"/>
    </source>
</evidence>
<dbReference type="InterPro" id="IPR002104">
    <property type="entry name" value="Integrase_catalytic"/>
</dbReference>
<comment type="caution">
    <text evidence="8">The sequence shown here is derived from an EMBL/GenBank/DDBJ whole genome shotgun (WGS) entry which is preliminary data.</text>
</comment>
<dbReference type="InterPro" id="IPR004107">
    <property type="entry name" value="Integrase_SAM-like_N"/>
</dbReference>
<dbReference type="Gene3D" id="1.10.443.10">
    <property type="entry name" value="Intergrase catalytic core"/>
    <property type="match status" value="1"/>
</dbReference>
<keyword evidence="4" id="KW-0233">DNA recombination</keyword>
<reference evidence="8 9" key="1">
    <citation type="submission" date="2012-05" db="EMBL/GenBank/DDBJ databases">
        <authorList>
            <person name="Harkins D.M."/>
            <person name="Madupu R."/>
            <person name="Durkin A.S."/>
            <person name="Torralba M."/>
            <person name="Methe B."/>
            <person name="Sutton G.G."/>
            <person name="Nelson K.E."/>
        </authorList>
    </citation>
    <scope>NUCLEOTIDE SEQUENCE [LARGE SCALE GENOMIC DNA]</scope>
    <source>
        <strain evidence="8 9">F0489</strain>
    </source>
</reference>
<dbReference type="Pfam" id="PF14659">
    <property type="entry name" value="Phage_int_SAM_3"/>
    <property type="match status" value="1"/>
</dbReference>
<dbReference type="Gene3D" id="1.10.150.130">
    <property type="match status" value="1"/>
</dbReference>
<keyword evidence="3 5" id="KW-0238">DNA-binding</keyword>
<comment type="similarity">
    <text evidence="1">Belongs to the 'phage' integrase family.</text>
</comment>
<gene>
    <name evidence="8" type="ORF">HMPREF1318_0662</name>
</gene>
<dbReference type="InterPro" id="IPR044068">
    <property type="entry name" value="CB"/>
</dbReference>
<evidence type="ECO:0000256" key="3">
    <source>
        <dbReference type="ARBA" id="ARBA00023125"/>
    </source>
</evidence>
<feature type="domain" description="Tyr recombinase" evidence="6">
    <location>
        <begin position="99"/>
        <end position="297"/>
    </location>
</feature>
<dbReference type="InterPro" id="IPR010998">
    <property type="entry name" value="Integrase_recombinase_N"/>
</dbReference>
<evidence type="ECO:0000313" key="8">
    <source>
        <dbReference type="EMBL" id="EJF46702.1"/>
    </source>
</evidence>
<evidence type="ECO:0000256" key="1">
    <source>
        <dbReference type="ARBA" id="ARBA00008857"/>
    </source>
</evidence>
<organism evidence="8 9">
    <name type="scientific">Actinomyces massiliensis F0489</name>
    <dbReference type="NCBI Taxonomy" id="1125718"/>
    <lineage>
        <taxon>Bacteria</taxon>
        <taxon>Bacillati</taxon>
        <taxon>Actinomycetota</taxon>
        <taxon>Actinomycetes</taxon>
        <taxon>Actinomycetales</taxon>
        <taxon>Actinomycetaceae</taxon>
        <taxon>Actinomyces</taxon>
    </lineage>
</organism>
<dbReference type="GO" id="GO:0015074">
    <property type="term" value="P:DNA integration"/>
    <property type="evidence" value="ECO:0007669"/>
    <property type="project" value="UniProtKB-KW"/>
</dbReference>
<dbReference type="PROSITE" id="PS51898">
    <property type="entry name" value="TYR_RECOMBINASE"/>
    <property type="match status" value="1"/>
</dbReference>
<keyword evidence="2" id="KW-0229">DNA integration</keyword>
<sequence length="302" mass="33117">MDQLLEAWLKHVRAIGRLREQTVEGYERVARSIVSPTLGAWRIREVTPAAVQALLIDTTYGQRRAVRTILGQAFSYARLDGAITTDPVSDTVIPAVQQHEPEALTSEQASRLRAAVRSWGNKRRTGPRPTTMLACAVDLMLGTGIRVGEACALSWEDVDLEAGTVTVRATYVDGAAKRRGVQEAPKTDRSRRTLFLPDFVVISLVEHGPKDHGPVLATRRGTHVSPANLRRSLRAACAELDFEVTPHTLRRTLATFLARKLGTREAADQLGHADPAVTLAHYISPEHRGPDARTAISSFVEV</sequence>
<dbReference type="SUPFAM" id="SSF56349">
    <property type="entry name" value="DNA breaking-rejoining enzymes"/>
    <property type="match status" value="1"/>
</dbReference>
<evidence type="ECO:0000259" key="6">
    <source>
        <dbReference type="PROSITE" id="PS51898"/>
    </source>
</evidence>
<evidence type="ECO:0000259" key="7">
    <source>
        <dbReference type="PROSITE" id="PS51900"/>
    </source>
</evidence>
<feature type="domain" description="Core-binding (CB)" evidence="7">
    <location>
        <begin position="1"/>
        <end position="78"/>
    </location>
</feature>
<dbReference type="GO" id="GO:0003677">
    <property type="term" value="F:DNA binding"/>
    <property type="evidence" value="ECO:0007669"/>
    <property type="project" value="UniProtKB-UniRule"/>
</dbReference>
<evidence type="ECO:0000256" key="5">
    <source>
        <dbReference type="PROSITE-ProRule" id="PRU01248"/>
    </source>
</evidence>
<protein>
    <submittedName>
        <fullName evidence="8">Site-specific recombinase, phage integrase family</fullName>
    </submittedName>
</protein>
<dbReference type="PATRIC" id="fig|1125718.3.peg.727"/>
<dbReference type="Pfam" id="PF00589">
    <property type="entry name" value="Phage_integrase"/>
    <property type="match status" value="1"/>
</dbReference>
<dbReference type="EMBL" id="AKFT01000050">
    <property type="protein sequence ID" value="EJF46702.1"/>
    <property type="molecule type" value="Genomic_DNA"/>
</dbReference>
<dbReference type="PROSITE" id="PS51900">
    <property type="entry name" value="CB"/>
    <property type="match status" value="1"/>
</dbReference>
<name>J0NPI7_9ACTO</name>
<dbReference type="PANTHER" id="PTHR30629">
    <property type="entry name" value="PROPHAGE INTEGRASE"/>
    <property type="match status" value="1"/>
</dbReference>
<dbReference type="GO" id="GO:0006310">
    <property type="term" value="P:DNA recombination"/>
    <property type="evidence" value="ECO:0007669"/>
    <property type="project" value="UniProtKB-KW"/>
</dbReference>
<proteinExistence type="inferred from homology"/>